<evidence type="ECO:0000313" key="3">
    <source>
        <dbReference type="Proteomes" id="UP001218788"/>
    </source>
</evidence>
<protein>
    <submittedName>
        <fullName evidence="2">Uncharacterized protein</fullName>
    </submittedName>
</protein>
<gene>
    <name evidence="2" type="ORF">OIK42_11315</name>
</gene>
<dbReference type="Proteomes" id="UP001218788">
    <property type="component" value="Unassembled WGS sequence"/>
</dbReference>
<feature type="transmembrane region" description="Helical" evidence="1">
    <location>
        <begin position="30"/>
        <end position="48"/>
    </location>
</feature>
<keyword evidence="3" id="KW-1185">Reference proteome</keyword>
<keyword evidence="1" id="KW-1133">Transmembrane helix</keyword>
<keyword evidence="1" id="KW-0812">Transmembrane</keyword>
<accession>A0ABT5L2R7</accession>
<proteinExistence type="predicted"/>
<name>A0ABT5L2R7_9ALTE</name>
<keyword evidence="1" id="KW-0472">Membrane</keyword>
<organism evidence="2 3">
    <name type="scientific">Alteromonas gilva</name>
    <dbReference type="NCBI Taxonomy" id="2987522"/>
    <lineage>
        <taxon>Bacteria</taxon>
        <taxon>Pseudomonadati</taxon>
        <taxon>Pseudomonadota</taxon>
        <taxon>Gammaproteobacteria</taxon>
        <taxon>Alteromonadales</taxon>
        <taxon>Alteromonadaceae</taxon>
        <taxon>Alteromonas/Salinimonas group</taxon>
        <taxon>Alteromonas</taxon>
    </lineage>
</organism>
<comment type="caution">
    <text evidence="2">The sequence shown here is derived from an EMBL/GenBank/DDBJ whole genome shotgun (WGS) entry which is preliminary data.</text>
</comment>
<reference evidence="2 3" key="1">
    <citation type="submission" date="2022-10" db="EMBL/GenBank/DDBJ databases">
        <title>Alteromonas sp. chi3 Genome sequencing.</title>
        <authorList>
            <person name="Park S."/>
        </authorList>
    </citation>
    <scope>NUCLEOTIDE SEQUENCE [LARGE SCALE GENOMIC DNA]</scope>
    <source>
        <strain evidence="3">chi3</strain>
    </source>
</reference>
<dbReference type="EMBL" id="JAQQXP010000001">
    <property type="protein sequence ID" value="MDC8831349.1"/>
    <property type="molecule type" value="Genomic_DNA"/>
</dbReference>
<evidence type="ECO:0000313" key="2">
    <source>
        <dbReference type="EMBL" id="MDC8831349.1"/>
    </source>
</evidence>
<sequence>MSFMESMLMALGLLPGKELASSMQRSKTFTAMVIVGVILFASFVLFLLKMAGAL</sequence>
<evidence type="ECO:0000256" key="1">
    <source>
        <dbReference type="SAM" id="Phobius"/>
    </source>
</evidence>
<dbReference type="RefSeq" id="WP_273640593.1">
    <property type="nucleotide sequence ID" value="NZ_JAQQXP010000001.1"/>
</dbReference>